<evidence type="ECO:0000313" key="7">
    <source>
        <dbReference type="EMBL" id="OGG18908.1"/>
    </source>
</evidence>
<dbReference type="SUPFAM" id="SSF51905">
    <property type="entry name" value="FAD/NAD(P)-binding domain"/>
    <property type="match status" value="1"/>
</dbReference>
<dbReference type="GO" id="GO:0016668">
    <property type="term" value="F:oxidoreductase activity, acting on a sulfur group of donors, NAD(P) as acceptor"/>
    <property type="evidence" value="ECO:0007669"/>
    <property type="project" value="UniProtKB-ARBA"/>
</dbReference>
<dbReference type="PROSITE" id="PS00573">
    <property type="entry name" value="PYRIDINE_REDOX_2"/>
    <property type="match status" value="1"/>
</dbReference>
<gene>
    <name evidence="7" type="ORF">A2721_03460</name>
</gene>
<evidence type="ECO:0000256" key="2">
    <source>
        <dbReference type="ARBA" id="ARBA00022827"/>
    </source>
</evidence>
<keyword evidence="4" id="KW-1015">Disulfide bond</keyword>
<evidence type="ECO:0000256" key="1">
    <source>
        <dbReference type="ARBA" id="ARBA00022630"/>
    </source>
</evidence>
<dbReference type="AlphaFoldDB" id="A0A1F6A2K7"/>
<name>A0A1F6A2K7_9BACT</name>
<dbReference type="Pfam" id="PF07992">
    <property type="entry name" value="Pyr_redox_2"/>
    <property type="match status" value="1"/>
</dbReference>
<dbReference type="PRINTS" id="PR00368">
    <property type="entry name" value="FADPNR"/>
</dbReference>
<keyword evidence="3" id="KW-0560">Oxidoreductase</keyword>
<dbReference type="InterPro" id="IPR050097">
    <property type="entry name" value="Ferredoxin-NADP_redctase_2"/>
</dbReference>
<dbReference type="Gene3D" id="3.50.50.60">
    <property type="entry name" value="FAD/NAD(P)-binding domain"/>
    <property type="match status" value="2"/>
</dbReference>
<feature type="domain" description="FAD/NAD(P)-binding" evidence="6">
    <location>
        <begin position="2"/>
        <end position="294"/>
    </location>
</feature>
<evidence type="ECO:0000313" key="8">
    <source>
        <dbReference type="Proteomes" id="UP000177871"/>
    </source>
</evidence>
<dbReference type="PRINTS" id="PR00469">
    <property type="entry name" value="PNDRDTASEII"/>
</dbReference>
<evidence type="ECO:0000256" key="4">
    <source>
        <dbReference type="ARBA" id="ARBA00023157"/>
    </source>
</evidence>
<dbReference type="InterPro" id="IPR023753">
    <property type="entry name" value="FAD/NAD-binding_dom"/>
</dbReference>
<organism evidence="7 8">
    <name type="scientific">Candidatus Gottesmanbacteria bacterium RIFCSPHIGHO2_01_FULL_47_48</name>
    <dbReference type="NCBI Taxonomy" id="1798381"/>
    <lineage>
        <taxon>Bacteria</taxon>
        <taxon>Candidatus Gottesmaniibacteriota</taxon>
    </lineage>
</organism>
<sequence length="312" mass="32991">MYDLAIIGGGPAGVAAGVYAARKRLKTIFITETIGGQSMDSTEIQNWIGTQKISGLELAKSFEAHLKAYAADIVDIKLGVRVDRVQKTASGFMVYTDKNTFGALAVLVASGGVRRKLTVPGAQEFENKGVTYCASCDGLLFAGQDVAVVGGGNAGFETAAQLLAYAKSVTLVHRSGEFSKADKATVDAVMAYPNFKALTNTEPVEVKGGGINGPNFVGALAVKNSATGAVQEIPVNGVFVEVGMLPTTNLVKELVELDQYGRIVVDAKNQRTSLDGVWAAGDCTDELYHQNNIAAGDGVKALEDIYFWLKRQ</sequence>
<dbReference type="InterPro" id="IPR008255">
    <property type="entry name" value="Pyr_nucl-diS_OxRdtase_2_AS"/>
</dbReference>
<keyword evidence="2" id="KW-0274">FAD</keyword>
<dbReference type="STRING" id="1798381.A2721_03460"/>
<evidence type="ECO:0000256" key="5">
    <source>
        <dbReference type="ARBA" id="ARBA00023284"/>
    </source>
</evidence>
<dbReference type="PANTHER" id="PTHR48105">
    <property type="entry name" value="THIOREDOXIN REDUCTASE 1-RELATED-RELATED"/>
    <property type="match status" value="1"/>
</dbReference>
<proteinExistence type="predicted"/>
<accession>A0A1F6A2K7</accession>
<dbReference type="InterPro" id="IPR036188">
    <property type="entry name" value="FAD/NAD-bd_sf"/>
</dbReference>
<evidence type="ECO:0000256" key="3">
    <source>
        <dbReference type="ARBA" id="ARBA00023002"/>
    </source>
</evidence>
<evidence type="ECO:0000259" key="6">
    <source>
        <dbReference type="Pfam" id="PF07992"/>
    </source>
</evidence>
<protein>
    <recommendedName>
        <fullName evidence="6">FAD/NAD(P)-binding domain-containing protein</fullName>
    </recommendedName>
</protein>
<comment type="caution">
    <text evidence="7">The sequence shown here is derived from an EMBL/GenBank/DDBJ whole genome shotgun (WGS) entry which is preliminary data.</text>
</comment>
<dbReference type="EMBL" id="MFJK01000012">
    <property type="protein sequence ID" value="OGG18908.1"/>
    <property type="molecule type" value="Genomic_DNA"/>
</dbReference>
<keyword evidence="5" id="KW-0676">Redox-active center</keyword>
<keyword evidence="1" id="KW-0285">Flavoprotein</keyword>
<reference evidence="7 8" key="1">
    <citation type="journal article" date="2016" name="Nat. Commun.">
        <title>Thousands of microbial genomes shed light on interconnected biogeochemical processes in an aquifer system.</title>
        <authorList>
            <person name="Anantharaman K."/>
            <person name="Brown C.T."/>
            <person name="Hug L.A."/>
            <person name="Sharon I."/>
            <person name="Castelle C.J."/>
            <person name="Probst A.J."/>
            <person name="Thomas B.C."/>
            <person name="Singh A."/>
            <person name="Wilkins M.J."/>
            <person name="Karaoz U."/>
            <person name="Brodie E.L."/>
            <person name="Williams K.H."/>
            <person name="Hubbard S.S."/>
            <person name="Banfield J.F."/>
        </authorList>
    </citation>
    <scope>NUCLEOTIDE SEQUENCE [LARGE SCALE GENOMIC DNA]</scope>
</reference>
<dbReference type="Proteomes" id="UP000177871">
    <property type="component" value="Unassembled WGS sequence"/>
</dbReference>